<keyword evidence="3" id="KW-0808">Transferase</keyword>
<dbReference type="EMBL" id="PPCN01000012">
    <property type="protein sequence ID" value="POF28631.1"/>
    <property type="molecule type" value="Genomic_DNA"/>
</dbReference>
<keyword evidence="4" id="KW-1185">Reference proteome</keyword>
<evidence type="ECO:0000256" key="1">
    <source>
        <dbReference type="ARBA" id="ARBA00006547"/>
    </source>
</evidence>
<organism evidence="3 4">
    <name type="scientific">Roseibium marinum</name>
    <dbReference type="NCBI Taxonomy" id="281252"/>
    <lineage>
        <taxon>Bacteria</taxon>
        <taxon>Pseudomonadati</taxon>
        <taxon>Pseudomonadota</taxon>
        <taxon>Alphaproteobacteria</taxon>
        <taxon>Hyphomicrobiales</taxon>
        <taxon>Stappiaceae</taxon>
        <taxon>Roseibium</taxon>
    </lineage>
</organism>
<dbReference type="InterPro" id="IPR038765">
    <property type="entry name" value="Papain-like_cys_pep_sf"/>
</dbReference>
<dbReference type="Proteomes" id="UP000236959">
    <property type="component" value="Unassembled WGS sequence"/>
</dbReference>
<reference evidence="3 4" key="1">
    <citation type="submission" date="2018-01" db="EMBL/GenBank/DDBJ databases">
        <title>Genomic Encyclopedia of Archaeal and Bacterial Type Strains, Phase II (KMG-II): from individual species to whole genera.</title>
        <authorList>
            <person name="Goeker M."/>
        </authorList>
    </citation>
    <scope>NUCLEOTIDE SEQUENCE [LARGE SCALE GENOMIC DNA]</scope>
    <source>
        <strain evidence="3 4">DSM 17023</strain>
    </source>
</reference>
<evidence type="ECO:0000256" key="2">
    <source>
        <dbReference type="RuleBase" id="RU003452"/>
    </source>
</evidence>
<dbReference type="GO" id="GO:0016407">
    <property type="term" value="F:acetyltransferase activity"/>
    <property type="evidence" value="ECO:0007669"/>
    <property type="project" value="InterPro"/>
</dbReference>
<dbReference type="PANTHER" id="PTHR11786">
    <property type="entry name" value="N-HYDROXYARYLAMINE O-ACETYLTRANSFERASE"/>
    <property type="match status" value="1"/>
</dbReference>
<dbReference type="PRINTS" id="PR01543">
    <property type="entry name" value="ANATRNSFRASE"/>
</dbReference>
<dbReference type="SUPFAM" id="SSF54001">
    <property type="entry name" value="Cysteine proteinases"/>
    <property type="match status" value="1"/>
</dbReference>
<evidence type="ECO:0000313" key="3">
    <source>
        <dbReference type="EMBL" id="POF28631.1"/>
    </source>
</evidence>
<dbReference type="OrthoDB" id="7181050at2"/>
<dbReference type="RefSeq" id="WP_103224683.1">
    <property type="nucleotide sequence ID" value="NZ_PPCN01000012.1"/>
</dbReference>
<dbReference type="AlphaFoldDB" id="A0A2S3ULS2"/>
<dbReference type="PANTHER" id="PTHR11786:SF0">
    <property type="entry name" value="ARYLAMINE N-ACETYLTRANSFERASE 4-RELATED"/>
    <property type="match status" value="1"/>
</dbReference>
<protein>
    <submittedName>
        <fullName evidence="3">N-hydroxyarylamine O-acetyltransferase</fullName>
    </submittedName>
</protein>
<accession>A0A2S3ULS2</accession>
<dbReference type="InterPro" id="IPR001447">
    <property type="entry name" value="Arylamine_N-AcTrfase"/>
</dbReference>
<evidence type="ECO:0000313" key="4">
    <source>
        <dbReference type="Proteomes" id="UP000236959"/>
    </source>
</evidence>
<name>A0A2S3ULS2_9HYPH</name>
<dbReference type="Pfam" id="PF00797">
    <property type="entry name" value="Acetyltransf_2"/>
    <property type="match status" value="1"/>
</dbReference>
<sequence length="273" mass="30135">MPFDLPAYLQRIGLEACTTDEAGLKKLQAAQIAAIPFENVLPFLGQVPVLDPDSLWRKLVMQRCGGYCFELNALLSDALAALGFSARKVLARVRMGAAEGGARTHLAFVVTMDGGEWLVDAGFGGQAPAHPVRISAGEQQIRDQVYRIRFEEGSGEHVLERKTDEGWFPLYGFDRVEVRPADIEASNFLCAASPEQAFAGSMKFYRLTENGFLSFLDGRARLVGNDERREWQIRDADELTRFMRQDLGLGYGDDTIRAIATRLESLLKTAGAG</sequence>
<dbReference type="Gene3D" id="2.40.128.150">
    <property type="entry name" value="Cysteine proteinases"/>
    <property type="match status" value="1"/>
</dbReference>
<proteinExistence type="inferred from homology"/>
<comment type="caution">
    <text evidence="3">The sequence shown here is derived from an EMBL/GenBank/DDBJ whole genome shotgun (WGS) entry which is preliminary data.</text>
</comment>
<dbReference type="Gene3D" id="3.30.2140.10">
    <property type="entry name" value="Arylamine N-acetyltransferase"/>
    <property type="match status" value="1"/>
</dbReference>
<comment type="similarity">
    <text evidence="1 2">Belongs to the arylamine N-acetyltransferase family.</text>
</comment>
<gene>
    <name evidence="3" type="ORF">CLV41_11245</name>
</gene>